<evidence type="ECO:0000313" key="2">
    <source>
        <dbReference type="EMBL" id="SEF70799.1"/>
    </source>
</evidence>
<sequence>MEIEEKNLIKKIRSSQACIKDGYQLYTANFRRIFRHTWALAIIFALITATASALPVLVSPTLVLPAFLLEVLSVILFLWTANRLLRKRQFLQPIEEAGINGWIRHLGMVILVGIVCLLIVSVLTLFTALPTIIMMAANWESQIGVIGGDPVGMPGYVTWLSIGAFLIAGFLQAYVWLTVICPFHLVHASIACQEKDRKEFNKKNYEKKNLIH</sequence>
<keyword evidence="1" id="KW-0472">Membrane</keyword>
<protein>
    <submittedName>
        <fullName evidence="2">Uncharacterized protein</fullName>
    </submittedName>
</protein>
<dbReference type="Proteomes" id="UP000236735">
    <property type="component" value="Unassembled WGS sequence"/>
</dbReference>
<evidence type="ECO:0000313" key="3">
    <source>
        <dbReference type="Proteomes" id="UP000236735"/>
    </source>
</evidence>
<accession>A0A1H5U743</accession>
<dbReference type="EMBL" id="FNUV01000003">
    <property type="protein sequence ID" value="SEF70799.1"/>
    <property type="molecule type" value="Genomic_DNA"/>
</dbReference>
<feature type="transmembrane region" description="Helical" evidence="1">
    <location>
        <begin position="38"/>
        <end position="58"/>
    </location>
</feature>
<reference evidence="2 3" key="1">
    <citation type="submission" date="2016-10" db="EMBL/GenBank/DDBJ databases">
        <authorList>
            <person name="de Groot N.N."/>
        </authorList>
    </citation>
    <scope>NUCLEOTIDE SEQUENCE [LARGE SCALE GENOMIC DNA]</scope>
    <source>
        <strain evidence="2 3">AR32</strain>
    </source>
</reference>
<name>A0A1H5U743_XYLRU</name>
<evidence type="ECO:0000256" key="1">
    <source>
        <dbReference type="SAM" id="Phobius"/>
    </source>
</evidence>
<gene>
    <name evidence="2" type="ORF">SAMN05216354_1282</name>
</gene>
<organism evidence="2 3">
    <name type="scientific">Xylanibacter ruminicola</name>
    <name type="common">Prevotella ruminicola</name>
    <dbReference type="NCBI Taxonomy" id="839"/>
    <lineage>
        <taxon>Bacteria</taxon>
        <taxon>Pseudomonadati</taxon>
        <taxon>Bacteroidota</taxon>
        <taxon>Bacteroidia</taxon>
        <taxon>Bacteroidales</taxon>
        <taxon>Prevotellaceae</taxon>
        <taxon>Xylanibacter</taxon>
    </lineage>
</organism>
<dbReference type="RefSeq" id="WP_091765668.1">
    <property type="nucleotide sequence ID" value="NZ_FNUV01000003.1"/>
</dbReference>
<feature type="transmembrane region" description="Helical" evidence="1">
    <location>
        <begin position="156"/>
        <end position="177"/>
    </location>
</feature>
<feature type="transmembrane region" description="Helical" evidence="1">
    <location>
        <begin position="64"/>
        <end position="85"/>
    </location>
</feature>
<feature type="transmembrane region" description="Helical" evidence="1">
    <location>
        <begin position="106"/>
        <end position="136"/>
    </location>
</feature>
<proteinExistence type="predicted"/>
<keyword evidence="1" id="KW-0812">Transmembrane</keyword>
<keyword evidence="1" id="KW-1133">Transmembrane helix</keyword>
<dbReference type="AlphaFoldDB" id="A0A1H5U743"/>